<dbReference type="AlphaFoldDB" id="A0AA92W7X8"/>
<dbReference type="EMBL" id="QSAQ01000018">
    <property type="protein sequence ID" value="RGW67906.1"/>
    <property type="molecule type" value="Genomic_DNA"/>
</dbReference>
<name>A0AA92W7X8_9BACT</name>
<evidence type="ECO:0000313" key="1">
    <source>
        <dbReference type="EMBL" id="RGW67906.1"/>
    </source>
</evidence>
<evidence type="ECO:0000313" key="2">
    <source>
        <dbReference type="Proteomes" id="UP000286077"/>
    </source>
</evidence>
<sequence length="147" mass="17130">MAKIDMLKDVAERLAEYKMFYPDATITRVGFEDCNSISHKDGLKLSEQVCHMTHSGLLQFVIFKNRMYIFKSREFLKVAVGFKKGAKVRFHDPRTPDDHHESIMLADGMRYDGGIPFIWTKDSDADCFMKCNTFAVYWRPVEEMSEK</sequence>
<dbReference type="Proteomes" id="UP000286077">
    <property type="component" value="Unassembled WGS sequence"/>
</dbReference>
<accession>A0AA92W7X8</accession>
<dbReference type="RefSeq" id="WP_118139996.1">
    <property type="nucleotide sequence ID" value="NZ_QSAQ01000018.1"/>
</dbReference>
<organism evidence="1 2">
    <name type="scientific">Segatella copri</name>
    <dbReference type="NCBI Taxonomy" id="165179"/>
    <lineage>
        <taxon>Bacteria</taxon>
        <taxon>Pseudomonadati</taxon>
        <taxon>Bacteroidota</taxon>
        <taxon>Bacteroidia</taxon>
        <taxon>Bacteroidales</taxon>
        <taxon>Prevotellaceae</taxon>
        <taxon>Segatella</taxon>
    </lineage>
</organism>
<reference evidence="1 2" key="1">
    <citation type="submission" date="2018-08" db="EMBL/GenBank/DDBJ databases">
        <title>A genome reference for cultivated species of the human gut microbiota.</title>
        <authorList>
            <person name="Zou Y."/>
            <person name="Xue W."/>
            <person name="Luo G."/>
        </authorList>
    </citation>
    <scope>NUCLEOTIDE SEQUENCE [LARGE SCALE GENOMIC DNA]</scope>
    <source>
        <strain evidence="1 2">AF11-14</strain>
    </source>
</reference>
<gene>
    <name evidence="1" type="ORF">DWV60_08170</name>
</gene>
<comment type="caution">
    <text evidence="1">The sequence shown here is derived from an EMBL/GenBank/DDBJ whole genome shotgun (WGS) entry which is preliminary data.</text>
</comment>
<protein>
    <submittedName>
        <fullName evidence="1">Uncharacterized protein</fullName>
    </submittedName>
</protein>
<proteinExistence type="predicted"/>